<dbReference type="GO" id="GO:0001682">
    <property type="term" value="P:tRNA 5'-leader removal"/>
    <property type="evidence" value="ECO:0007669"/>
    <property type="project" value="TreeGrafter"/>
</dbReference>
<dbReference type="GO" id="GO:0000172">
    <property type="term" value="C:ribonuclease MRP complex"/>
    <property type="evidence" value="ECO:0007669"/>
    <property type="project" value="TreeGrafter"/>
</dbReference>
<dbReference type="GeneTree" id="ENSGT00390000002564"/>
<evidence type="ECO:0000313" key="7">
    <source>
        <dbReference type="Proteomes" id="UP000007303"/>
    </source>
</evidence>
<dbReference type="AlphaFoldDB" id="Q4RS91"/>
<keyword evidence="3" id="KW-0539">Nucleus</keyword>
<dbReference type="Proteomes" id="UP000007303">
    <property type="component" value="Unassembled WGS sequence"/>
</dbReference>
<reference evidence="5 7" key="1">
    <citation type="journal article" date="2004" name="Nature">
        <title>Genome duplication in the teleost fish Tetraodon nigroviridis reveals the early vertebrate proto-karyotype.</title>
        <authorList>
            <person name="Jaillon O."/>
            <person name="Aury J.-M."/>
            <person name="Brunet F."/>
            <person name="Petit J.-L."/>
            <person name="Stange-Thomann N."/>
            <person name="Mauceli E."/>
            <person name="Bouneau L."/>
            <person name="Fischer C."/>
            <person name="Ozouf-Costaz C."/>
            <person name="Bernot A."/>
            <person name="Nicaud S."/>
            <person name="Jaffe D."/>
            <person name="Fisher S."/>
            <person name="Lutfalla G."/>
            <person name="Dossat C."/>
            <person name="Segurens B."/>
            <person name="Dasilva C."/>
            <person name="Salanoubat M."/>
            <person name="Levy M."/>
            <person name="Boudet N."/>
            <person name="Castellano S."/>
            <person name="Anthouard V."/>
            <person name="Jubin C."/>
            <person name="Castelli V."/>
            <person name="Katinka M."/>
            <person name="Vacherie B."/>
            <person name="Biemont C."/>
            <person name="Skalli Z."/>
            <person name="Cattolico L."/>
            <person name="Poulain J."/>
            <person name="De Berardinis V."/>
            <person name="Cruaud C."/>
            <person name="Duprat S."/>
            <person name="Brottier P."/>
            <person name="Coutanceau J.-P."/>
            <person name="Gouzy J."/>
            <person name="Parra G."/>
            <person name="Lardier G."/>
            <person name="Chapple C."/>
            <person name="McKernan K.J."/>
            <person name="McEwan P."/>
            <person name="Bosak S."/>
            <person name="Kellis M."/>
            <person name="Volff J.-N."/>
            <person name="Guigo R."/>
            <person name="Zody M.C."/>
            <person name="Mesirov J."/>
            <person name="Lindblad-Toh K."/>
            <person name="Birren B."/>
            <person name="Nusbaum C."/>
            <person name="Kahn D."/>
            <person name="Robinson-Rechavi M."/>
            <person name="Laudet V."/>
            <person name="Schachter V."/>
            <person name="Quetier F."/>
            <person name="Saurin W."/>
            <person name="Scarpelli C."/>
            <person name="Wincker P."/>
            <person name="Lander E.S."/>
            <person name="Weissenbach J."/>
            <person name="Roest Crollius H."/>
        </authorList>
    </citation>
    <scope>NUCLEOTIDE SEQUENCE [LARGE SCALE GENOMIC DNA]</scope>
</reference>
<evidence type="ECO:0000313" key="5">
    <source>
        <dbReference type="EMBL" id="CAG08741.1"/>
    </source>
</evidence>
<evidence type="ECO:0000313" key="6">
    <source>
        <dbReference type="Ensembl" id="ENSTNIP00000019139.1"/>
    </source>
</evidence>
<dbReference type="Gene3D" id="3.30.110.20">
    <property type="entry name" value="Alba-like domain"/>
    <property type="match status" value="1"/>
</dbReference>
<accession>Q4RS91</accession>
<dbReference type="PANTHER" id="PTHR13516">
    <property type="entry name" value="RIBONUCLEASE P SUBUNIT P25"/>
    <property type="match status" value="1"/>
</dbReference>
<proteinExistence type="inferred from homology"/>
<dbReference type="InterPro" id="IPR051958">
    <property type="entry name" value="Alba-like_NAB"/>
</dbReference>
<evidence type="ECO:0000256" key="2">
    <source>
        <dbReference type="ARBA" id="ARBA00008018"/>
    </source>
</evidence>
<comment type="subcellular location">
    <subcellularLocation>
        <location evidence="1">Nucleus</location>
    </subcellularLocation>
</comment>
<dbReference type="SUPFAM" id="SSF82704">
    <property type="entry name" value="AlbA-like"/>
    <property type="match status" value="1"/>
</dbReference>
<sequence length="126" mass="13828">GPCPIFGLAEDIVHMRVKEGSKIRNLLQFATARMDAGEGNETSMRQMVFSGSGGGVTKTITCVEILKRRVEGLHQLSKLYYKTVTEIWESPQQGLPGVSRKKTVPAICILLSKDPLDAQEPGYQPP</sequence>
<dbReference type="GO" id="GO:0003723">
    <property type="term" value="F:RNA binding"/>
    <property type="evidence" value="ECO:0007669"/>
    <property type="project" value="TreeGrafter"/>
</dbReference>
<name>Q4RS91_TETNG</name>
<dbReference type="EMBL" id="CAAE01015000">
    <property type="protein sequence ID" value="CAG08741.1"/>
    <property type="molecule type" value="Genomic_DNA"/>
</dbReference>
<comment type="similarity">
    <text evidence="2">Belongs to the histone-like Alba family.</text>
</comment>
<feature type="non-terminal residue" evidence="5">
    <location>
        <position position="1"/>
    </location>
</feature>
<dbReference type="STRING" id="99883.ENSTNIP00000019139"/>
<reference evidence="6" key="3">
    <citation type="submission" date="2025-05" db="UniProtKB">
        <authorList>
            <consortium name="Ensembl"/>
        </authorList>
    </citation>
    <scope>IDENTIFICATION</scope>
</reference>
<dbReference type="GO" id="GO:0005634">
    <property type="term" value="C:nucleus"/>
    <property type="evidence" value="ECO:0007669"/>
    <property type="project" value="UniProtKB-SubCell"/>
</dbReference>
<organism evidence="5">
    <name type="scientific">Tetraodon nigroviridis</name>
    <name type="common">Spotted green pufferfish</name>
    <name type="synonym">Chelonodon nigroviridis</name>
    <dbReference type="NCBI Taxonomy" id="99883"/>
    <lineage>
        <taxon>Eukaryota</taxon>
        <taxon>Metazoa</taxon>
        <taxon>Chordata</taxon>
        <taxon>Craniata</taxon>
        <taxon>Vertebrata</taxon>
        <taxon>Euteleostomi</taxon>
        <taxon>Actinopterygii</taxon>
        <taxon>Neopterygii</taxon>
        <taxon>Teleostei</taxon>
        <taxon>Neoteleostei</taxon>
        <taxon>Acanthomorphata</taxon>
        <taxon>Eupercaria</taxon>
        <taxon>Tetraodontiformes</taxon>
        <taxon>Tetradontoidea</taxon>
        <taxon>Tetraodontidae</taxon>
        <taxon>Tetraodon</taxon>
    </lineage>
</organism>
<protein>
    <submittedName>
        <fullName evidence="5">(spotted green pufferfish) hypothetical protein</fullName>
    </submittedName>
    <submittedName>
        <fullName evidence="6">Ribonuclease P and MRP subunit p25</fullName>
    </submittedName>
</protein>
<evidence type="ECO:0000259" key="4">
    <source>
        <dbReference type="Pfam" id="PF01918"/>
    </source>
</evidence>
<keyword evidence="7" id="KW-1185">Reference proteome</keyword>
<reference evidence="5" key="2">
    <citation type="submission" date="2004-02" db="EMBL/GenBank/DDBJ databases">
        <authorList>
            <consortium name="Genoscope"/>
            <consortium name="Whitehead Institute Centre for Genome Research"/>
        </authorList>
    </citation>
    <scope>NUCLEOTIDE SEQUENCE</scope>
</reference>
<evidence type="ECO:0000256" key="3">
    <source>
        <dbReference type="ARBA" id="ARBA00023242"/>
    </source>
</evidence>
<feature type="domain" description="DNA/RNA-binding protein Alba-like" evidence="4">
    <location>
        <begin position="14"/>
        <end position="82"/>
    </location>
</feature>
<gene>
    <name evidence="5" type="ORF">GSTENG00029808001</name>
</gene>
<dbReference type="PANTHER" id="PTHR13516:SF5">
    <property type="entry name" value="RIBONUCLEASE P PROTEIN SUBUNIT P25"/>
    <property type="match status" value="1"/>
</dbReference>
<evidence type="ECO:0000256" key="1">
    <source>
        <dbReference type="ARBA" id="ARBA00004123"/>
    </source>
</evidence>
<dbReference type="InterPro" id="IPR002775">
    <property type="entry name" value="DNA/RNA-bd_Alba-like"/>
</dbReference>
<dbReference type="OMA" id="FMSQLIY"/>
<dbReference type="Pfam" id="PF01918">
    <property type="entry name" value="Alba"/>
    <property type="match status" value="1"/>
</dbReference>
<dbReference type="InterPro" id="IPR036882">
    <property type="entry name" value="Alba-like_dom_sf"/>
</dbReference>
<dbReference type="HOGENOM" id="CLU_096311_2_1_1"/>
<dbReference type="KEGG" id="tng:GSTEN00029808G001"/>
<dbReference type="Ensembl" id="ENSTNIT00000019367.1">
    <property type="protein sequence ID" value="ENSTNIP00000019139.1"/>
    <property type="gene ID" value="ENSTNIG00000016050.1"/>
</dbReference>
<dbReference type="OrthoDB" id="424402at2759"/>
<feature type="non-terminal residue" evidence="5">
    <location>
        <position position="126"/>
    </location>
</feature>